<evidence type="ECO:0000313" key="2">
    <source>
        <dbReference type="Proteomes" id="UP000006565"/>
    </source>
</evidence>
<name>E1RFL2_METP4</name>
<dbReference type="STRING" id="679926.Mpet_2572"/>
<evidence type="ECO:0000313" key="1">
    <source>
        <dbReference type="EMBL" id="ADN37316.1"/>
    </source>
</evidence>
<dbReference type="GeneID" id="9745065"/>
<dbReference type="Proteomes" id="UP000006565">
    <property type="component" value="Chromosome"/>
</dbReference>
<dbReference type="EMBL" id="CP002117">
    <property type="protein sequence ID" value="ADN37316.1"/>
    <property type="molecule type" value="Genomic_DNA"/>
</dbReference>
<gene>
    <name evidence="1" type="ordered locus">Mpet_2572</name>
</gene>
<keyword evidence="2" id="KW-1185">Reference proteome</keyword>
<organism evidence="1 2">
    <name type="scientific">Methanolacinia petrolearia (strain DSM 11571 / OCM 486 / SEBR 4847)</name>
    <name type="common">Methanoplanus petrolearius</name>
    <dbReference type="NCBI Taxonomy" id="679926"/>
    <lineage>
        <taxon>Archaea</taxon>
        <taxon>Methanobacteriati</taxon>
        <taxon>Methanobacteriota</taxon>
        <taxon>Stenosarchaea group</taxon>
        <taxon>Methanomicrobia</taxon>
        <taxon>Methanomicrobiales</taxon>
        <taxon>Methanomicrobiaceae</taxon>
        <taxon>Methanolacinia</taxon>
    </lineage>
</organism>
<dbReference type="AlphaFoldDB" id="E1RFL2"/>
<dbReference type="HOGENOM" id="CLU_1590908_0_0_2"/>
<reference evidence="1 2" key="1">
    <citation type="journal article" date="2010" name="Stand. Genomic Sci.">
        <title>Complete genome sequence of Methanoplanus petrolearius type strain (SEBR 4847).</title>
        <authorList>
            <person name="Brambilla E."/>
            <person name="Djao O.D."/>
            <person name="Daligault H."/>
            <person name="Lapidus A."/>
            <person name="Lucas S."/>
            <person name="Hammon N."/>
            <person name="Nolan M."/>
            <person name="Tice H."/>
            <person name="Cheng J.F."/>
            <person name="Han C."/>
            <person name="Tapia R."/>
            <person name="Goodwin L."/>
            <person name="Pitluck S."/>
            <person name="Liolios K."/>
            <person name="Ivanova N."/>
            <person name="Mavromatis K."/>
            <person name="Mikhailova N."/>
            <person name="Pati A."/>
            <person name="Chen A."/>
            <person name="Palaniappan K."/>
            <person name="Land M."/>
            <person name="Hauser L."/>
            <person name="Chang Y.J."/>
            <person name="Jeffries C.D."/>
            <person name="Rohde M."/>
            <person name="Spring S."/>
            <person name="Sikorski J."/>
            <person name="Goker M."/>
            <person name="Woyke T."/>
            <person name="Bristow J."/>
            <person name="Eisen J.A."/>
            <person name="Markowitz V."/>
            <person name="Hugenholtz P."/>
            <person name="Kyrpides N.C."/>
            <person name="Klenk H.P."/>
        </authorList>
    </citation>
    <scope>NUCLEOTIDE SEQUENCE [LARGE SCALE GENOMIC DNA]</scope>
    <source>
        <strain evidence="2">DSM 11571 / OCM 486 / SEBR 4847</strain>
    </source>
</reference>
<sequence precursor="true">MKSNRKLFGIIVLMVVAAAFVCGCTSTQTEVTPTPTGVSTPLVTGTATEPEIMGEWILWREGAGQTLGPLGDFQAFSPSVDSEQFMNLKIQVISSDPIVVMFFNDTELRNFENKMWTNQGSYTPISTYNDVVSSVLEESSDEYLNIVLYNPSQNTASVTDATIWYMV</sequence>
<dbReference type="KEGG" id="mpi:Mpet_2572"/>
<proteinExistence type="predicted"/>
<dbReference type="OrthoDB" id="374722at2157"/>
<accession>E1RFL2</accession>
<dbReference type="RefSeq" id="WP_013330489.1">
    <property type="nucleotide sequence ID" value="NC_014507.1"/>
</dbReference>
<protein>
    <recommendedName>
        <fullName evidence="3">Lipoprotein</fullName>
    </recommendedName>
</protein>
<dbReference type="PROSITE" id="PS51257">
    <property type="entry name" value="PROKAR_LIPOPROTEIN"/>
    <property type="match status" value="1"/>
</dbReference>
<evidence type="ECO:0008006" key="3">
    <source>
        <dbReference type="Google" id="ProtNLM"/>
    </source>
</evidence>